<protein>
    <submittedName>
        <fullName evidence="1">Uncharacterized protein</fullName>
    </submittedName>
</protein>
<dbReference type="EMBL" id="LJKE01000098">
    <property type="protein sequence ID" value="KZD56293.1"/>
    <property type="molecule type" value="Genomic_DNA"/>
</dbReference>
<dbReference type="AlphaFoldDB" id="A0A164LKH0"/>
<accession>A0A164LKH0</accession>
<sequence length="68" mass="8074">MVRGLLTSQQGFAIAERFWNAKIRKQDENKLVSFLVCRLGAWQKAFQNVSCPMLFWWRFLHGLRKNTT</sequence>
<name>A0A164LKH0_BACCE</name>
<dbReference type="RefSeq" id="WP_063262702.1">
    <property type="nucleotide sequence ID" value="NZ_LJKE01000098.1"/>
</dbReference>
<evidence type="ECO:0000313" key="1">
    <source>
        <dbReference type="EMBL" id="KZD56293.1"/>
    </source>
</evidence>
<evidence type="ECO:0000313" key="2">
    <source>
        <dbReference type="Proteomes" id="UP000076482"/>
    </source>
</evidence>
<dbReference type="Proteomes" id="UP000076482">
    <property type="component" value="Unassembled WGS sequence"/>
</dbReference>
<reference evidence="1 2" key="1">
    <citation type="submission" date="2015-09" db="EMBL/GenBank/DDBJ databases">
        <title>Bacillus cereus food isolates.</title>
        <authorList>
            <person name="Boekhorst J."/>
        </authorList>
    </citation>
    <scope>NUCLEOTIDE SEQUENCE [LARGE SCALE GENOMIC DNA]</scope>
    <source>
        <strain evidence="1 2">B4088</strain>
    </source>
</reference>
<comment type="caution">
    <text evidence="1">The sequence shown here is derived from an EMBL/GenBank/DDBJ whole genome shotgun (WGS) entry which is preliminary data.</text>
</comment>
<gene>
    <name evidence="1" type="ORF">B4088_5142</name>
</gene>
<proteinExistence type="predicted"/>
<dbReference type="PATRIC" id="fig|1396.535.peg.6875"/>
<organism evidence="1 2">
    <name type="scientific">Bacillus cereus</name>
    <dbReference type="NCBI Taxonomy" id="1396"/>
    <lineage>
        <taxon>Bacteria</taxon>
        <taxon>Bacillati</taxon>
        <taxon>Bacillota</taxon>
        <taxon>Bacilli</taxon>
        <taxon>Bacillales</taxon>
        <taxon>Bacillaceae</taxon>
        <taxon>Bacillus</taxon>
        <taxon>Bacillus cereus group</taxon>
    </lineage>
</organism>